<keyword evidence="3" id="KW-0472">Membrane</keyword>
<dbReference type="PANTHER" id="PTHR20913">
    <property type="entry name" value="TBC1 DOMAIN FAMILY MEMBER 20/GTPASE"/>
    <property type="match status" value="1"/>
</dbReference>
<keyword evidence="6" id="KW-1185">Reference proteome</keyword>
<protein>
    <submittedName>
        <fullName evidence="5">GTPase-activating protein gyp8</fullName>
    </submittedName>
</protein>
<dbReference type="GO" id="GO:0006888">
    <property type="term" value="P:endoplasmic reticulum to Golgi vesicle-mediated transport"/>
    <property type="evidence" value="ECO:0007669"/>
    <property type="project" value="TreeGrafter"/>
</dbReference>
<dbReference type="SUPFAM" id="SSF47923">
    <property type="entry name" value="Ypt/Rab-GAP domain of gyp1p"/>
    <property type="match status" value="2"/>
</dbReference>
<accession>A0A9W8HIE0</accession>
<gene>
    <name evidence="5" type="primary">GYP8</name>
    <name evidence="5" type="ORF">H4R18_000397</name>
</gene>
<evidence type="ECO:0000256" key="1">
    <source>
        <dbReference type="ARBA" id="ARBA00022468"/>
    </source>
</evidence>
<organism evidence="5 6">
    <name type="scientific">Coemansia javaensis</name>
    <dbReference type="NCBI Taxonomy" id="2761396"/>
    <lineage>
        <taxon>Eukaryota</taxon>
        <taxon>Fungi</taxon>
        <taxon>Fungi incertae sedis</taxon>
        <taxon>Zoopagomycota</taxon>
        <taxon>Kickxellomycotina</taxon>
        <taxon>Kickxellomycetes</taxon>
        <taxon>Kickxellales</taxon>
        <taxon>Kickxellaceae</taxon>
        <taxon>Coemansia</taxon>
    </lineage>
</organism>
<dbReference type="Gene3D" id="1.10.8.1310">
    <property type="match status" value="1"/>
</dbReference>
<feature type="transmembrane region" description="Helical" evidence="3">
    <location>
        <begin position="378"/>
        <end position="398"/>
    </location>
</feature>
<proteinExistence type="predicted"/>
<evidence type="ECO:0000313" key="5">
    <source>
        <dbReference type="EMBL" id="KAJ2785706.1"/>
    </source>
</evidence>
<dbReference type="Pfam" id="PF00566">
    <property type="entry name" value="RabGAP-TBC"/>
    <property type="match status" value="1"/>
</dbReference>
<dbReference type="GO" id="GO:0005096">
    <property type="term" value="F:GTPase activator activity"/>
    <property type="evidence" value="ECO:0007669"/>
    <property type="project" value="UniProtKB-KW"/>
</dbReference>
<dbReference type="OrthoDB" id="206700at2759"/>
<name>A0A9W8HIE0_9FUNG</name>
<feature type="compositionally biased region" description="Basic residues" evidence="2">
    <location>
        <begin position="7"/>
        <end position="18"/>
    </location>
</feature>
<dbReference type="Gene3D" id="1.10.472.80">
    <property type="entry name" value="Ypt/Rab-GAP domain of gyp1p, domain 3"/>
    <property type="match status" value="1"/>
</dbReference>
<feature type="compositionally biased region" description="Basic and acidic residues" evidence="2">
    <location>
        <begin position="26"/>
        <end position="35"/>
    </location>
</feature>
<keyword evidence="3" id="KW-0812">Transmembrane</keyword>
<evidence type="ECO:0000256" key="3">
    <source>
        <dbReference type="SAM" id="Phobius"/>
    </source>
</evidence>
<reference evidence="5" key="1">
    <citation type="submission" date="2022-07" db="EMBL/GenBank/DDBJ databases">
        <title>Phylogenomic reconstructions and comparative analyses of Kickxellomycotina fungi.</title>
        <authorList>
            <person name="Reynolds N.K."/>
            <person name="Stajich J.E."/>
            <person name="Barry K."/>
            <person name="Grigoriev I.V."/>
            <person name="Crous P."/>
            <person name="Smith M.E."/>
        </authorList>
    </citation>
    <scope>NUCLEOTIDE SEQUENCE</scope>
    <source>
        <strain evidence="5">NBRC 105414</strain>
    </source>
</reference>
<dbReference type="InterPro" id="IPR035969">
    <property type="entry name" value="Rab-GAP_TBC_sf"/>
</dbReference>
<dbReference type="InterPro" id="IPR000195">
    <property type="entry name" value="Rab-GAP-TBC_dom"/>
</dbReference>
<evidence type="ECO:0000259" key="4">
    <source>
        <dbReference type="PROSITE" id="PS50086"/>
    </source>
</evidence>
<dbReference type="SMART" id="SM00164">
    <property type="entry name" value="TBC"/>
    <property type="match status" value="1"/>
</dbReference>
<sequence length="401" mass="44003">MRSSGGRVRRRRRRRGQGHRQQAGRDPGEAERPARAERIAQAVAAQDLTALRELARAGGLETAQLRRQAWPLLLKVRSVGREEQAAAHRDEAQVALDVQRTRLPGPDAAPGEARARRLEQLAQVVAAVLRSHPWLSYYQGFHELAMPFLCVLGAPGPAAEAARMAALFFVRDAMASGLDHVLAQLRLLYALLEHASPRVHALLAALDVPPFFAISWVLTWFAHDVESLPAVCRIYDVLIASPPMHAVYLAAALVRRREPDVLACDRDFAAVHACLAALPASTADWEPVIRDSCALLARFPAARLQHMARCHLPRLSAVNTYEATWPRLDPERPLRFAALVPVDAGHPLDAIAAEEKPSQTAASAAVRIARTLALDNRWPVAVATLASATMVLYAWLLMQQP</sequence>
<comment type="caution">
    <text evidence="5">The sequence shown here is derived from an EMBL/GenBank/DDBJ whole genome shotgun (WGS) entry which is preliminary data.</text>
</comment>
<evidence type="ECO:0000256" key="2">
    <source>
        <dbReference type="SAM" id="MobiDB-lite"/>
    </source>
</evidence>
<feature type="region of interest" description="Disordered" evidence="2">
    <location>
        <begin position="1"/>
        <end position="35"/>
    </location>
</feature>
<dbReference type="GO" id="GO:0005789">
    <property type="term" value="C:endoplasmic reticulum membrane"/>
    <property type="evidence" value="ECO:0007669"/>
    <property type="project" value="TreeGrafter"/>
</dbReference>
<keyword evidence="3" id="KW-1133">Transmembrane helix</keyword>
<dbReference type="AlphaFoldDB" id="A0A9W8HIE0"/>
<dbReference type="InterPro" id="IPR045913">
    <property type="entry name" value="TBC20/Gyp8-like"/>
</dbReference>
<dbReference type="PANTHER" id="PTHR20913:SF7">
    <property type="entry name" value="RE60063P"/>
    <property type="match status" value="1"/>
</dbReference>
<feature type="domain" description="Rab-GAP TBC" evidence="4">
    <location>
        <begin position="60"/>
        <end position="242"/>
    </location>
</feature>
<evidence type="ECO:0000313" key="6">
    <source>
        <dbReference type="Proteomes" id="UP001140217"/>
    </source>
</evidence>
<dbReference type="PROSITE" id="PS50086">
    <property type="entry name" value="TBC_RABGAP"/>
    <property type="match status" value="1"/>
</dbReference>
<dbReference type="EMBL" id="JANBUL010000008">
    <property type="protein sequence ID" value="KAJ2785706.1"/>
    <property type="molecule type" value="Genomic_DNA"/>
</dbReference>
<dbReference type="Proteomes" id="UP001140217">
    <property type="component" value="Unassembled WGS sequence"/>
</dbReference>
<keyword evidence="1" id="KW-0343">GTPase activation</keyword>